<organism evidence="2 3">
    <name type="scientific">Tetrahymena thermophila (strain SB210)</name>
    <dbReference type="NCBI Taxonomy" id="312017"/>
    <lineage>
        <taxon>Eukaryota</taxon>
        <taxon>Sar</taxon>
        <taxon>Alveolata</taxon>
        <taxon>Ciliophora</taxon>
        <taxon>Intramacronucleata</taxon>
        <taxon>Oligohymenophorea</taxon>
        <taxon>Hymenostomatida</taxon>
        <taxon>Tetrahymenina</taxon>
        <taxon>Tetrahymenidae</taxon>
        <taxon>Tetrahymena</taxon>
    </lineage>
</organism>
<evidence type="ECO:0000313" key="2">
    <source>
        <dbReference type="EMBL" id="EAS05206.2"/>
    </source>
</evidence>
<dbReference type="HOGENOM" id="CLU_481048_0_0_1"/>
<dbReference type="InParanoid" id="Q24BN7"/>
<dbReference type="KEGG" id="tet:TTHERM_01092440"/>
<feature type="region of interest" description="Disordered" evidence="1">
    <location>
        <begin position="1"/>
        <end position="91"/>
    </location>
</feature>
<evidence type="ECO:0000256" key="1">
    <source>
        <dbReference type="SAM" id="MobiDB-lite"/>
    </source>
</evidence>
<reference evidence="3" key="1">
    <citation type="journal article" date="2006" name="PLoS Biol.">
        <title>Macronuclear genome sequence of the ciliate Tetrahymena thermophila, a model eukaryote.</title>
        <authorList>
            <person name="Eisen J.A."/>
            <person name="Coyne R.S."/>
            <person name="Wu M."/>
            <person name="Wu D."/>
            <person name="Thiagarajan M."/>
            <person name="Wortman J.R."/>
            <person name="Badger J.H."/>
            <person name="Ren Q."/>
            <person name="Amedeo P."/>
            <person name="Jones K.M."/>
            <person name="Tallon L.J."/>
            <person name="Delcher A.L."/>
            <person name="Salzberg S.L."/>
            <person name="Silva J.C."/>
            <person name="Haas B.J."/>
            <person name="Majoros W.H."/>
            <person name="Farzad M."/>
            <person name="Carlton J.M."/>
            <person name="Smith R.K. Jr."/>
            <person name="Garg J."/>
            <person name="Pearlman R.E."/>
            <person name="Karrer K.M."/>
            <person name="Sun L."/>
            <person name="Manning G."/>
            <person name="Elde N.C."/>
            <person name="Turkewitz A.P."/>
            <person name="Asai D.J."/>
            <person name="Wilkes D.E."/>
            <person name="Wang Y."/>
            <person name="Cai H."/>
            <person name="Collins K."/>
            <person name="Stewart B.A."/>
            <person name="Lee S.R."/>
            <person name="Wilamowska K."/>
            <person name="Weinberg Z."/>
            <person name="Ruzzo W.L."/>
            <person name="Wloga D."/>
            <person name="Gaertig J."/>
            <person name="Frankel J."/>
            <person name="Tsao C.-C."/>
            <person name="Gorovsky M.A."/>
            <person name="Keeling P.J."/>
            <person name="Waller R.F."/>
            <person name="Patron N.J."/>
            <person name="Cherry J.M."/>
            <person name="Stover N.A."/>
            <person name="Krieger C.J."/>
            <person name="del Toro C."/>
            <person name="Ryder H.F."/>
            <person name="Williamson S.C."/>
            <person name="Barbeau R.A."/>
            <person name="Hamilton E.P."/>
            <person name="Orias E."/>
        </authorList>
    </citation>
    <scope>NUCLEOTIDE SEQUENCE [LARGE SCALE GENOMIC DNA]</scope>
    <source>
        <strain evidence="3">SB210</strain>
    </source>
</reference>
<sequence length="560" mass="65668">MGCGSSKKISKDHKLQENKQQLYAQSSNENEKTQKSTPGNNQDDVQQKVNLQNTHEANNKDKDATQNKQNLKNKTQTNQNATQNNANLELDESEKNYYQDIQKQSQYSINQKIISLLKQNNIKENDIKKAQKESLVLYKEMDTYQDKIKEEEVDMQKLEEKCKNYDNQQTFFDIKVFMILFDIEYLQKLVQYIENLYKEYIQFFKVNNVYKNILEHIENQTKQLGVKDLSQCDSKEKEKLFDEFKKKLAGEIQKFSDKTGKKMISDKALIHQILKARLQDSDDIDLRQLVQMINKEAQGQQETITYISQLLKEQSFSESQIILQKENYYNFERNQKADVVSYQQYSSKSQFQNQKQQQSNILPSSSTLINQFGLTYTYQDTQDQKAYPSSSHVAQTMRNMNYEFQSSSKFQDKQQFSSSQIGFQQQGNYKIGSMLNTKYNSSQNKLPNQEDNEDTNEQDINQSIDNTYFGEKIVSKMVPNTQLFTQNNIIRNQIQQNNNQSDQKDSNQNLTACQLILQYNLDVDIQQKVQTFQNKPKNSTHQLQSRQDILNYLGNALEQN</sequence>
<accession>Q24BN7</accession>
<keyword evidence="3" id="KW-1185">Reference proteome</keyword>
<protein>
    <submittedName>
        <fullName evidence="2">Uncharacterized protein</fullName>
    </submittedName>
</protein>
<gene>
    <name evidence="2" type="ORF">TTHERM_01092440</name>
</gene>
<evidence type="ECO:0000313" key="3">
    <source>
        <dbReference type="Proteomes" id="UP000009168"/>
    </source>
</evidence>
<dbReference type="GeneID" id="7834698"/>
<feature type="compositionally biased region" description="Low complexity" evidence="1">
    <location>
        <begin position="66"/>
        <end position="88"/>
    </location>
</feature>
<dbReference type="RefSeq" id="XP_001025451.2">
    <property type="nucleotide sequence ID" value="XM_001025451.2"/>
</dbReference>
<name>Q24BN7_TETTS</name>
<dbReference type="Proteomes" id="UP000009168">
    <property type="component" value="Unassembled WGS sequence"/>
</dbReference>
<feature type="compositionally biased region" description="Polar residues" evidence="1">
    <location>
        <begin position="18"/>
        <end position="28"/>
    </location>
</feature>
<dbReference type="AlphaFoldDB" id="Q24BN7"/>
<proteinExistence type="predicted"/>
<feature type="compositionally biased region" description="Polar residues" evidence="1">
    <location>
        <begin position="35"/>
        <end position="56"/>
    </location>
</feature>
<dbReference type="EMBL" id="GG662390">
    <property type="protein sequence ID" value="EAS05206.2"/>
    <property type="molecule type" value="Genomic_DNA"/>
</dbReference>